<evidence type="ECO:0000313" key="1">
    <source>
        <dbReference type="EMBL" id="SHK46726.1"/>
    </source>
</evidence>
<dbReference type="RefSeq" id="WP_139281016.1">
    <property type="nucleotide sequence ID" value="NZ_FRAA01000005.1"/>
</dbReference>
<dbReference type="Pfam" id="PF08309">
    <property type="entry name" value="LVIVD"/>
    <property type="match status" value="3"/>
</dbReference>
<reference evidence="2" key="1">
    <citation type="submission" date="2016-11" db="EMBL/GenBank/DDBJ databases">
        <authorList>
            <person name="Varghese N."/>
            <person name="Submissions S."/>
        </authorList>
    </citation>
    <scope>NUCLEOTIDE SEQUENCE [LARGE SCALE GENOMIC DNA]</scope>
    <source>
        <strain evidence="2">DSM 26134</strain>
    </source>
</reference>
<accession>A0A1M6SPZ4</accession>
<evidence type="ECO:0000313" key="2">
    <source>
        <dbReference type="Proteomes" id="UP000184474"/>
    </source>
</evidence>
<dbReference type="InterPro" id="IPR013211">
    <property type="entry name" value="LVIVD"/>
</dbReference>
<keyword evidence="2" id="KW-1185">Reference proteome</keyword>
<gene>
    <name evidence="1" type="ORF">SAMN04488028_105102</name>
</gene>
<dbReference type="Proteomes" id="UP000184474">
    <property type="component" value="Unassembled WGS sequence"/>
</dbReference>
<dbReference type="SUPFAM" id="SSF101908">
    <property type="entry name" value="Putative isomerase YbhE"/>
    <property type="match status" value="1"/>
</dbReference>
<protein>
    <submittedName>
        <fullName evidence="1">LVIVD repeat-containing protein</fullName>
    </submittedName>
</protein>
<dbReference type="AlphaFoldDB" id="A0A1M6SPZ4"/>
<proteinExistence type="predicted"/>
<dbReference type="STRING" id="156994.SAMN04488028_105102"/>
<organism evidence="1 2">
    <name type="scientific">Reichenbachiella agariperforans</name>
    <dbReference type="NCBI Taxonomy" id="156994"/>
    <lineage>
        <taxon>Bacteria</taxon>
        <taxon>Pseudomonadati</taxon>
        <taxon>Bacteroidota</taxon>
        <taxon>Cytophagia</taxon>
        <taxon>Cytophagales</taxon>
        <taxon>Reichenbachiellaceae</taxon>
        <taxon>Reichenbachiella</taxon>
    </lineage>
</organism>
<dbReference type="EMBL" id="FRAA01000005">
    <property type="protein sequence ID" value="SHK46726.1"/>
    <property type="molecule type" value="Genomic_DNA"/>
</dbReference>
<sequence>MKKLNLILTIVLAFALWSCEDGESAFEFDNQGTSTSGSIAKFQIDSKYLYVVEENSLSIYDVTDFEQLSQLSKVYVDREVETLFRLGDILYLGTTSGVLFYDITNVNQPSYVSSYDHITACDPVVSDGSYAYSTLRSSNTCGGGSDVLDIINLSDISAPSLTASYDVASPYGLVLFDNYLYVGQGLNGMKVFDITDVTAVTEVVSYDEITAIDFIRDGENLIITTRTGLVQAKVGTDGTLSVLSKINY</sequence>
<name>A0A1M6SPZ4_REIAG</name>